<dbReference type="Proteomes" id="UP000075304">
    <property type="component" value="Unassembled WGS sequence"/>
</dbReference>
<gene>
    <name evidence="1" type="ORF">B4099_0560</name>
</gene>
<reference evidence="1 2" key="1">
    <citation type="submission" date="2016-01" db="EMBL/GenBank/DDBJ databases">
        <title>Genome Sequences of Twelve Sporeforming Bacillus Species Isolated from Foods.</title>
        <authorList>
            <person name="Berendsen E.M."/>
            <person name="Wells-Bennik M.H."/>
            <person name="Krawcyk A.O."/>
            <person name="De Jong A."/>
            <person name="Holsappel S."/>
            <person name="Eijlander R.T."/>
            <person name="Kuipers O.P."/>
        </authorList>
    </citation>
    <scope>NUCLEOTIDE SEQUENCE [LARGE SCALE GENOMIC DNA]</scope>
    <source>
        <strain evidence="1 2">B4099</strain>
    </source>
</reference>
<dbReference type="EMBL" id="LQYI01000008">
    <property type="protein sequence ID" value="KYC73291.1"/>
    <property type="molecule type" value="Genomic_DNA"/>
</dbReference>
<accession>A0A150KIQ6</accession>
<proteinExistence type="predicted"/>
<protein>
    <submittedName>
        <fullName evidence="1">Uncharacterized protein</fullName>
    </submittedName>
</protein>
<sequence>MAPAISGSKTLSPRHRKTLCSFFVQNLQPVQDIALLFPIDNALVL</sequence>
<organism evidence="1 2">
    <name type="scientific">Heyndrickxia coagulans</name>
    <name type="common">Weizmannia coagulans</name>
    <dbReference type="NCBI Taxonomy" id="1398"/>
    <lineage>
        <taxon>Bacteria</taxon>
        <taxon>Bacillati</taxon>
        <taxon>Bacillota</taxon>
        <taxon>Bacilli</taxon>
        <taxon>Bacillales</taxon>
        <taxon>Bacillaceae</taxon>
        <taxon>Heyndrickxia</taxon>
    </lineage>
</organism>
<name>A0A150KIQ6_HEYCO</name>
<evidence type="ECO:0000313" key="2">
    <source>
        <dbReference type="Proteomes" id="UP000075304"/>
    </source>
</evidence>
<dbReference type="AlphaFoldDB" id="A0A150KIQ6"/>
<evidence type="ECO:0000313" key="1">
    <source>
        <dbReference type="EMBL" id="KYC73291.1"/>
    </source>
</evidence>
<comment type="caution">
    <text evidence="1">The sequence shown here is derived from an EMBL/GenBank/DDBJ whole genome shotgun (WGS) entry which is preliminary data.</text>
</comment>